<feature type="compositionally biased region" description="Gly residues" evidence="1">
    <location>
        <begin position="173"/>
        <end position="197"/>
    </location>
</feature>
<dbReference type="HOGENOM" id="CLU_291489_0_0_0"/>
<gene>
    <name evidence="4" type="primary">prtB</name>
    <name evidence="4" type="ordered locus">RB7745</name>
</gene>
<dbReference type="PANTHER" id="PTHR35037">
    <property type="entry name" value="C-TERMINAL REGION OF AIDA-LIKE PROTEIN"/>
    <property type="match status" value="1"/>
</dbReference>
<feature type="compositionally biased region" description="Basic and acidic residues" evidence="1">
    <location>
        <begin position="159"/>
        <end position="170"/>
    </location>
</feature>
<feature type="chain" id="PRO_5004294195" evidence="2">
    <location>
        <begin position="23"/>
        <end position="1047"/>
    </location>
</feature>
<dbReference type="GO" id="GO:0008233">
    <property type="term" value="F:peptidase activity"/>
    <property type="evidence" value="ECO:0007669"/>
    <property type="project" value="UniProtKB-KW"/>
</dbReference>
<dbReference type="EMBL" id="BX294146">
    <property type="protein sequence ID" value="CAD75548.1"/>
    <property type="molecule type" value="Genomic_DNA"/>
</dbReference>
<evidence type="ECO:0000256" key="1">
    <source>
        <dbReference type="SAM" id="MobiDB-lite"/>
    </source>
</evidence>
<dbReference type="Proteomes" id="UP000001025">
    <property type="component" value="Chromosome"/>
</dbReference>
<dbReference type="GO" id="GO:0006508">
    <property type="term" value="P:proteolysis"/>
    <property type="evidence" value="ECO:0007669"/>
    <property type="project" value="UniProtKB-KW"/>
</dbReference>
<feature type="domain" description="Autotransporter" evidence="3">
    <location>
        <begin position="765"/>
        <end position="1047"/>
    </location>
</feature>
<name>Q7UN71_RHOBA</name>
<evidence type="ECO:0000256" key="2">
    <source>
        <dbReference type="SAM" id="SignalP"/>
    </source>
</evidence>
<feature type="region of interest" description="Disordered" evidence="1">
    <location>
        <begin position="712"/>
        <end position="731"/>
    </location>
</feature>
<dbReference type="SUPFAM" id="SSF103515">
    <property type="entry name" value="Autotransporter"/>
    <property type="match status" value="1"/>
</dbReference>
<dbReference type="eggNOG" id="COG4625">
    <property type="taxonomic scope" value="Bacteria"/>
</dbReference>
<sequence length="1047" mass="101926">MKKRTARLALFLAILGGPSAMAADFDVSNHNDSGAGSLRAAIEGLNGAGTGTHAINFASGLDPINLLSHLPTIVGTDQTITVNGAGNTVSGQDTARLFFVADGDVTFQNMTLKQGYAEGGDGGNSGGGGGGGAGAGGALFVNTGANVVISGVAFDSNKAEGGDGGDHDSSSDAGGGGGGFSGTGGSTSHDGGGGGGGFDGNGGIAHYYGGGGGGGVSGNGGDTSGDGGGGGGGIGNGASTSDDTGGDGDGGAAGGGDGDPGATGTPGGGGGGHQGAGGDGAVNGGGGGSGFAGSVAGNGGTFGGGGGGGGSTDGGDGGDFGGGGGGGFLGAGGDGGDFGGGAGTGYNGGSTGGSGGFGGGDGGRYSFGGDAGDAMGGAIFVREGGTLSIIDSTFTNNGLIAGTGGAGDTAPEDGANGQAIGSGMYLHTGVTAGYQVNTGTLTLADDIGGSGSLNKTGTGELVLSGTNTYTGTTTVSAGRLVVNGSLAGNTTVDTNSELGGSGTINGDVINNGTFAAGNSIGTMTIGGNASFNSGSTTEVEIQASATPIAGTDNDLITADTATINGGDVSVLGAVGSYTNGAKYTFLQTTHGLSGTFDTITDDLAFFDAQLGYDANSAFFTLMANSTDYASVGGSGNRQTVGFYIDENSIGASGDFGSVLDEFRVLTNAQVQSGLSQLSGEVYGSQSQVVIQGTNQLVGTIGGQLRSGMFGGGSGGSGSSGSGFVNATRSTRPSVTGSSSDIALVSYVNASSTQTPCDALIAPTCHAAYHWKGWMTGYGLGGSAESDGNAAGIHYGLGGTTFGIERYLGDNARLGFFGGYVGSSVSADSMDQTVRANGGNFGSYLTHSAGSHYGIAMGGLQFDGYESDRTIQVGALTRTASGESDGWQGFAYGERGMNLNLSRSRVLQPFAGLQYVYARQNAFTETGAGAMNLAMSGVDTHSLRSNLGTRLQWQSWMSRRGWAITPEIRGSWMHEFLDTTSVVNAQFAGVGGAGYTANGLDLGRDWAILGGGFEARPSDRWELRADYNTQFNENQVLHIGSGTLAYRW</sequence>
<dbReference type="InParanoid" id="Q7UN71"/>
<dbReference type="InterPro" id="IPR006315">
    <property type="entry name" value="OM_autotransptr_brl_dom"/>
</dbReference>
<feature type="region of interest" description="Disordered" evidence="1">
    <location>
        <begin position="159"/>
        <end position="197"/>
    </location>
</feature>
<protein>
    <submittedName>
        <fullName evidence="4">Serine protease homologue-putative secreted serine protease</fullName>
        <ecNumber evidence="4">3.4.24.-</ecNumber>
    </submittedName>
</protein>
<dbReference type="InterPro" id="IPR036709">
    <property type="entry name" value="Autotransporte_beta_dom_sf"/>
</dbReference>
<dbReference type="SUPFAM" id="SSF51126">
    <property type="entry name" value="Pectin lyase-like"/>
    <property type="match status" value="1"/>
</dbReference>
<dbReference type="PATRIC" id="fig|243090.15.peg.3737"/>
<evidence type="ECO:0000313" key="4">
    <source>
        <dbReference type="EMBL" id="CAD75548.1"/>
    </source>
</evidence>
<reference evidence="4 5" key="1">
    <citation type="journal article" date="2003" name="Proc. Natl. Acad. Sci. U.S.A.">
        <title>Complete genome sequence of the marine planctomycete Pirellula sp. strain 1.</title>
        <authorList>
            <person name="Gloeckner F.O."/>
            <person name="Kube M."/>
            <person name="Bauer M."/>
            <person name="Teeling H."/>
            <person name="Lombardot T."/>
            <person name="Ludwig W."/>
            <person name="Gade D."/>
            <person name="Beck A."/>
            <person name="Borzym K."/>
            <person name="Heitmann K."/>
            <person name="Rabus R."/>
            <person name="Schlesner H."/>
            <person name="Amann R."/>
            <person name="Reinhardt R."/>
        </authorList>
    </citation>
    <scope>NUCLEOTIDE SEQUENCE [LARGE SCALE GENOMIC DNA]</scope>
    <source>
        <strain evidence="5">DSM 10527 / NCIMB 13988 / SH1</strain>
    </source>
</reference>
<dbReference type="OrthoDB" id="215676at2"/>
<evidence type="ECO:0000259" key="3">
    <source>
        <dbReference type="PROSITE" id="PS51208"/>
    </source>
</evidence>
<feature type="signal peptide" evidence="2">
    <location>
        <begin position="1"/>
        <end position="22"/>
    </location>
</feature>
<dbReference type="AlphaFoldDB" id="Q7UN71"/>
<keyword evidence="4" id="KW-0378">Hydrolase</keyword>
<organism evidence="4 5">
    <name type="scientific">Rhodopirellula baltica (strain DSM 10527 / NCIMB 13988 / SH1)</name>
    <dbReference type="NCBI Taxonomy" id="243090"/>
    <lineage>
        <taxon>Bacteria</taxon>
        <taxon>Pseudomonadati</taxon>
        <taxon>Planctomycetota</taxon>
        <taxon>Planctomycetia</taxon>
        <taxon>Pirellulales</taxon>
        <taxon>Pirellulaceae</taxon>
        <taxon>Rhodopirellula</taxon>
    </lineage>
</organism>
<dbReference type="NCBIfam" id="TIGR01414">
    <property type="entry name" value="autotrans_barl"/>
    <property type="match status" value="1"/>
</dbReference>
<dbReference type="InterPro" id="IPR051551">
    <property type="entry name" value="Autotransporter_adhesion"/>
</dbReference>
<dbReference type="GO" id="GO:0019867">
    <property type="term" value="C:outer membrane"/>
    <property type="evidence" value="ECO:0007669"/>
    <property type="project" value="InterPro"/>
</dbReference>
<evidence type="ECO:0000313" key="5">
    <source>
        <dbReference type="Proteomes" id="UP000001025"/>
    </source>
</evidence>
<dbReference type="KEGG" id="rba:RB7745"/>
<keyword evidence="5" id="KW-1185">Reference proteome</keyword>
<dbReference type="InterPro" id="IPR005546">
    <property type="entry name" value="Autotransporte_beta"/>
</dbReference>
<dbReference type="Pfam" id="PF03797">
    <property type="entry name" value="Autotransporter"/>
    <property type="match status" value="1"/>
</dbReference>
<dbReference type="RefSeq" id="WP_011121554.1">
    <property type="nucleotide sequence ID" value="NC_005027.1"/>
</dbReference>
<dbReference type="EnsemblBacteria" id="CAD75548">
    <property type="protein sequence ID" value="CAD75548"/>
    <property type="gene ID" value="RB7745"/>
</dbReference>
<keyword evidence="2" id="KW-0732">Signal</keyword>
<dbReference type="PANTHER" id="PTHR35037:SF3">
    <property type="entry name" value="C-TERMINAL REGION OF AIDA-LIKE PROTEIN"/>
    <property type="match status" value="1"/>
</dbReference>
<feature type="compositionally biased region" description="Gly residues" evidence="1">
    <location>
        <begin position="219"/>
        <end position="236"/>
    </location>
</feature>
<feature type="region of interest" description="Disordered" evidence="1">
    <location>
        <begin position="219"/>
        <end position="283"/>
    </location>
</feature>
<dbReference type="STRING" id="243090.RB7745"/>
<dbReference type="EC" id="3.4.24.-" evidence="4"/>
<dbReference type="InterPro" id="IPR011050">
    <property type="entry name" value="Pectin_lyase_fold/virulence"/>
</dbReference>
<keyword evidence="4" id="KW-0645">Protease</keyword>
<dbReference type="SMART" id="SM00869">
    <property type="entry name" value="Autotransporter"/>
    <property type="match status" value="1"/>
</dbReference>
<proteinExistence type="predicted"/>
<accession>Q7UN71</accession>
<dbReference type="Gene3D" id="2.40.128.130">
    <property type="entry name" value="Autotransporter beta-domain"/>
    <property type="match status" value="1"/>
</dbReference>
<dbReference type="PROSITE" id="PS51208">
    <property type="entry name" value="AUTOTRANSPORTER"/>
    <property type="match status" value="1"/>
</dbReference>
<feature type="compositionally biased region" description="Gly residues" evidence="1">
    <location>
        <begin position="247"/>
        <end position="283"/>
    </location>
</feature>